<feature type="compositionally biased region" description="Polar residues" evidence="1">
    <location>
        <begin position="396"/>
        <end position="406"/>
    </location>
</feature>
<protein>
    <submittedName>
        <fullName evidence="2">Uncharacterized protein</fullName>
    </submittedName>
</protein>
<dbReference type="AlphaFoldDB" id="J0WST7"/>
<feature type="region of interest" description="Disordered" evidence="1">
    <location>
        <begin position="376"/>
        <end position="425"/>
    </location>
</feature>
<feature type="region of interest" description="Disordered" evidence="1">
    <location>
        <begin position="313"/>
        <end position="340"/>
    </location>
</feature>
<name>J0WST7_AURST</name>
<organism evidence="2 3">
    <name type="scientific">Auricularia subglabra (strain TFB-10046 / SS5)</name>
    <name type="common">White-rot fungus</name>
    <name type="synonym">Auricularia delicata (strain TFB10046)</name>
    <dbReference type="NCBI Taxonomy" id="717982"/>
    <lineage>
        <taxon>Eukaryota</taxon>
        <taxon>Fungi</taxon>
        <taxon>Dikarya</taxon>
        <taxon>Basidiomycota</taxon>
        <taxon>Agaricomycotina</taxon>
        <taxon>Agaricomycetes</taxon>
        <taxon>Auriculariales</taxon>
        <taxon>Auriculariaceae</taxon>
        <taxon>Auricularia</taxon>
    </lineage>
</organism>
<dbReference type="OrthoDB" id="3260975at2759"/>
<keyword evidence="3" id="KW-1185">Reference proteome</keyword>
<proteinExistence type="predicted"/>
<dbReference type="PANTHER" id="PTHR48125">
    <property type="entry name" value="LP07818P1"/>
    <property type="match status" value="1"/>
</dbReference>
<reference evidence="3" key="1">
    <citation type="journal article" date="2012" name="Science">
        <title>The Paleozoic origin of enzymatic lignin decomposition reconstructed from 31 fungal genomes.</title>
        <authorList>
            <person name="Floudas D."/>
            <person name="Binder M."/>
            <person name="Riley R."/>
            <person name="Barry K."/>
            <person name="Blanchette R.A."/>
            <person name="Henrissat B."/>
            <person name="Martinez A.T."/>
            <person name="Otillar R."/>
            <person name="Spatafora J.W."/>
            <person name="Yadav J.S."/>
            <person name="Aerts A."/>
            <person name="Benoit I."/>
            <person name="Boyd A."/>
            <person name="Carlson A."/>
            <person name="Copeland A."/>
            <person name="Coutinho P.M."/>
            <person name="de Vries R.P."/>
            <person name="Ferreira P."/>
            <person name="Findley K."/>
            <person name="Foster B."/>
            <person name="Gaskell J."/>
            <person name="Glotzer D."/>
            <person name="Gorecki P."/>
            <person name="Heitman J."/>
            <person name="Hesse C."/>
            <person name="Hori C."/>
            <person name="Igarashi K."/>
            <person name="Jurgens J.A."/>
            <person name="Kallen N."/>
            <person name="Kersten P."/>
            <person name="Kohler A."/>
            <person name="Kuees U."/>
            <person name="Kumar T.K.A."/>
            <person name="Kuo A."/>
            <person name="LaButti K."/>
            <person name="Larrondo L.F."/>
            <person name="Lindquist E."/>
            <person name="Ling A."/>
            <person name="Lombard V."/>
            <person name="Lucas S."/>
            <person name="Lundell T."/>
            <person name="Martin R."/>
            <person name="McLaughlin D.J."/>
            <person name="Morgenstern I."/>
            <person name="Morin E."/>
            <person name="Murat C."/>
            <person name="Nagy L.G."/>
            <person name="Nolan M."/>
            <person name="Ohm R.A."/>
            <person name="Patyshakuliyeva A."/>
            <person name="Rokas A."/>
            <person name="Ruiz-Duenas F.J."/>
            <person name="Sabat G."/>
            <person name="Salamov A."/>
            <person name="Samejima M."/>
            <person name="Schmutz J."/>
            <person name="Slot J.C."/>
            <person name="St John F."/>
            <person name="Stenlid J."/>
            <person name="Sun H."/>
            <person name="Sun S."/>
            <person name="Syed K."/>
            <person name="Tsang A."/>
            <person name="Wiebenga A."/>
            <person name="Young D."/>
            <person name="Pisabarro A."/>
            <person name="Eastwood D.C."/>
            <person name="Martin F."/>
            <person name="Cullen D."/>
            <person name="Grigoriev I.V."/>
            <person name="Hibbett D.S."/>
        </authorList>
    </citation>
    <scope>NUCLEOTIDE SEQUENCE [LARGE SCALE GENOMIC DNA]</scope>
    <source>
        <strain evidence="3">TFB10046</strain>
    </source>
</reference>
<dbReference type="PANTHER" id="PTHR48125:SF10">
    <property type="entry name" value="OS12G0136300 PROTEIN"/>
    <property type="match status" value="1"/>
</dbReference>
<evidence type="ECO:0000313" key="2">
    <source>
        <dbReference type="EMBL" id="EJD36337.1"/>
    </source>
</evidence>
<feature type="compositionally biased region" description="Pro residues" evidence="1">
    <location>
        <begin position="381"/>
        <end position="395"/>
    </location>
</feature>
<feature type="region of interest" description="Disordered" evidence="1">
    <location>
        <begin position="496"/>
        <end position="515"/>
    </location>
</feature>
<evidence type="ECO:0000256" key="1">
    <source>
        <dbReference type="SAM" id="MobiDB-lite"/>
    </source>
</evidence>
<accession>J0WST7</accession>
<feature type="compositionally biased region" description="Pro residues" evidence="1">
    <location>
        <begin position="319"/>
        <end position="330"/>
    </location>
</feature>
<dbReference type="OMA" id="SEAHAWY"/>
<dbReference type="KEGG" id="adl:AURDEDRAFT_130121"/>
<sequence length="578" mass="63372">MYSPGWFGSDIDSLSALSLGPSLPHVAPWASSRGDSCFTASFSSSTLAADRFQTPPAQIGAAHMNFYAQNQTPFQRDQPPHLIHATPSFLPASSPFSSTRQTIPMDGFFRDLVGDSDEEAHAWLTDFKKYITIQTLNVAAGRQGEVRATAFGAHIARGSEAHAWYNTLTPAQKESWTNLLMQFDIKWTPPPFEQRTAESYLDEFRTCVLPAHEVLTRFPTGSYGQTQWGYVLYASRMRTLGEKTQQSLAALLLDIKKLIPPILLWLMRTTVAATWKDWCTALGALKPDEIQFVMGHTSEIEDRLAKLEAAIQAQAAAPAPAPPPPPPPQPVQRQTWQPRQAAPAQAYYQPAYMQYAPAPAQYVPVPAPTPPIFVQYAQPGPARPAPPVQAGPPPQLSLQAPQTPNPFYSAPPPRSPQNTQRVDEERRAWTQQFPDGRPLASRPYPLTPGTAPAALGCIRCGEPETGTHDQFSCTNPLLDSLEQRCRINVRSAIHRGGRPQSATVPRGSAPFSPSPLGQGRGIPAFGRWSAPSTPTPPSPLHYVNSDNIADVQYIDRELDVDYSMEPQDDETLNGGEVS</sequence>
<dbReference type="Proteomes" id="UP000006514">
    <property type="component" value="Unassembled WGS sequence"/>
</dbReference>
<dbReference type="EMBL" id="JH687864">
    <property type="protein sequence ID" value="EJD36337.1"/>
    <property type="molecule type" value="Genomic_DNA"/>
</dbReference>
<dbReference type="InParanoid" id="J0WST7"/>
<evidence type="ECO:0000313" key="3">
    <source>
        <dbReference type="Proteomes" id="UP000006514"/>
    </source>
</evidence>
<gene>
    <name evidence="2" type="ORF">AURDEDRAFT_130121</name>
</gene>